<dbReference type="AlphaFoldDB" id="A0A8J3JBA4"/>
<proteinExistence type="predicted"/>
<evidence type="ECO:0000313" key="2">
    <source>
        <dbReference type="EMBL" id="GID15272.1"/>
    </source>
</evidence>
<reference evidence="2" key="1">
    <citation type="submission" date="2021-01" db="EMBL/GenBank/DDBJ databases">
        <title>Whole genome shotgun sequence of Actinocatenispora rupis NBRC 107355.</title>
        <authorList>
            <person name="Komaki H."/>
            <person name="Tamura T."/>
        </authorList>
    </citation>
    <scope>NUCLEOTIDE SEQUENCE</scope>
    <source>
        <strain evidence="2">NBRC 107355</strain>
    </source>
</reference>
<dbReference type="RefSeq" id="WP_203663496.1">
    <property type="nucleotide sequence ID" value="NZ_BAAAZM010000005.1"/>
</dbReference>
<feature type="chain" id="PRO_5039147795" evidence="1">
    <location>
        <begin position="23"/>
        <end position="376"/>
    </location>
</feature>
<keyword evidence="3" id="KW-1185">Reference proteome</keyword>
<dbReference type="InterPro" id="IPR036278">
    <property type="entry name" value="Sialidase_sf"/>
</dbReference>
<evidence type="ECO:0000256" key="1">
    <source>
        <dbReference type="SAM" id="SignalP"/>
    </source>
</evidence>
<evidence type="ECO:0000313" key="3">
    <source>
        <dbReference type="Proteomes" id="UP000612808"/>
    </source>
</evidence>
<dbReference type="Proteomes" id="UP000612808">
    <property type="component" value="Unassembled WGS sequence"/>
</dbReference>
<gene>
    <name evidence="2" type="ORF">Aru02nite_61610</name>
</gene>
<comment type="caution">
    <text evidence="2">The sequence shown here is derived from an EMBL/GenBank/DDBJ whole genome shotgun (WGS) entry which is preliminary data.</text>
</comment>
<name>A0A8J3JBA4_9ACTN</name>
<protein>
    <submittedName>
        <fullName evidence="2">Uncharacterized protein</fullName>
    </submittedName>
</protein>
<sequence>MRVVAGALAVLVAAGLGGDAVAGPQPRWSAVRLAGAGVAVRDVLRCGGRWYVLGLVRGAPGVWRSADGVAWRRARTAAVTYYGHRQALYAGGCHRGRLVALGAQVGGAHGNPRTSSWYERTDGTVAEVLGAVELYGGPRSVGVSRIAGGATGSVVVGDWLGSSGRVGGAVWWARGAAGFGRLPDSAAVAGGPGEQTTTADVTAVPGGWLAVGSRYVLAGPALRREPVAWYSADGRTWRRERVVAPDGRQSLERVVPTVRGAVAVGADGDRYAAWRRESGGWQRIGGFGAGGEHGTAGVRSLAALPGGGLLATVPGEGRMGLWWSADGARWSRIAVPATVSARGETRLLAAGDGRAVVVAADDGHRVRLWQAPLPAT</sequence>
<organism evidence="2 3">
    <name type="scientific">Actinocatenispora rupis</name>
    <dbReference type="NCBI Taxonomy" id="519421"/>
    <lineage>
        <taxon>Bacteria</taxon>
        <taxon>Bacillati</taxon>
        <taxon>Actinomycetota</taxon>
        <taxon>Actinomycetes</taxon>
        <taxon>Micromonosporales</taxon>
        <taxon>Micromonosporaceae</taxon>
        <taxon>Actinocatenispora</taxon>
    </lineage>
</organism>
<accession>A0A8J3JBA4</accession>
<feature type="signal peptide" evidence="1">
    <location>
        <begin position="1"/>
        <end position="22"/>
    </location>
</feature>
<keyword evidence="1" id="KW-0732">Signal</keyword>
<dbReference type="SUPFAM" id="SSF50939">
    <property type="entry name" value="Sialidases"/>
    <property type="match status" value="1"/>
</dbReference>
<dbReference type="EMBL" id="BOMB01000040">
    <property type="protein sequence ID" value="GID15272.1"/>
    <property type="molecule type" value="Genomic_DNA"/>
</dbReference>